<dbReference type="PANTHER" id="PTHR42709">
    <property type="entry name" value="ALKALINE PHOSPHATASE LIKE PROTEIN"/>
    <property type="match status" value="1"/>
</dbReference>
<evidence type="ECO:0000313" key="9">
    <source>
        <dbReference type="EMBL" id="AOP47823.1"/>
    </source>
</evidence>
<dbReference type="AlphaFoldDB" id="A0A1D7VM39"/>
<organism evidence="9 10">
    <name type="scientific">Streptomyces lydicus</name>
    <dbReference type="NCBI Taxonomy" id="47763"/>
    <lineage>
        <taxon>Bacteria</taxon>
        <taxon>Bacillati</taxon>
        <taxon>Actinomycetota</taxon>
        <taxon>Actinomycetes</taxon>
        <taxon>Kitasatosporales</taxon>
        <taxon>Streptomycetaceae</taxon>
        <taxon>Streptomyces</taxon>
    </lineage>
</organism>
<name>A0A1D7VM39_9ACTN</name>
<keyword evidence="4 7" id="KW-0812">Transmembrane</keyword>
<reference evidence="9 10" key="1">
    <citation type="submission" date="2016-09" db="EMBL/GenBank/DDBJ databases">
        <title>Complete genome sequencing of Streptomyces lydicus 103 and metabolic pathways analysis of antibiotic biosynthesis.</title>
        <authorList>
            <person name="Jia N."/>
            <person name="Ding M.-Z."/>
            <person name="Gao F."/>
            <person name="Yuan Y.-J."/>
        </authorList>
    </citation>
    <scope>NUCLEOTIDE SEQUENCE [LARGE SCALE GENOMIC DNA]</scope>
    <source>
        <strain evidence="9 10">103</strain>
    </source>
</reference>
<dbReference type="InterPro" id="IPR032816">
    <property type="entry name" value="VTT_dom"/>
</dbReference>
<keyword evidence="10" id="KW-1185">Reference proteome</keyword>
<accession>A0A1D7VM39</accession>
<feature type="transmembrane region" description="Helical" evidence="7">
    <location>
        <begin position="73"/>
        <end position="96"/>
    </location>
</feature>
<proteinExistence type="inferred from homology"/>
<feature type="domain" description="VTT" evidence="8">
    <location>
        <begin position="50"/>
        <end position="177"/>
    </location>
</feature>
<evidence type="ECO:0000256" key="4">
    <source>
        <dbReference type="ARBA" id="ARBA00022692"/>
    </source>
</evidence>
<feature type="transmembrane region" description="Helical" evidence="7">
    <location>
        <begin position="154"/>
        <end position="180"/>
    </location>
</feature>
<dbReference type="InterPro" id="IPR051311">
    <property type="entry name" value="DedA_domain"/>
</dbReference>
<dbReference type="GO" id="GO:0005886">
    <property type="term" value="C:plasma membrane"/>
    <property type="evidence" value="ECO:0007669"/>
    <property type="project" value="UniProtKB-SubCell"/>
</dbReference>
<dbReference type="OrthoDB" id="9813426at2"/>
<evidence type="ECO:0000256" key="2">
    <source>
        <dbReference type="ARBA" id="ARBA00010792"/>
    </source>
</evidence>
<evidence type="ECO:0000313" key="10">
    <source>
        <dbReference type="Proteomes" id="UP000094094"/>
    </source>
</evidence>
<dbReference type="RefSeq" id="WP_069569967.1">
    <property type="nucleotide sequence ID" value="NZ_CP017157.1"/>
</dbReference>
<sequence>MIATSSFAPFLAASAEPAGGIAGWAVDVMDALGAAGTGLTNLVDTVLPFIPSEIVLPVAGFAAGQGRLSLAAVIVWTTVGSVVGSWIVYATGALLGRERTRALAARIPFVRPHEIDRAEAWFARRGRAAVLLARMVPVVRSLISLPAGIQRMPITAFTALTALGSLIWNTAFVLLGYWLGDNWRLVEEYGGWVSKAVMAVAVLAVARWFAVRLRRRPGARHRV</sequence>
<evidence type="ECO:0000256" key="3">
    <source>
        <dbReference type="ARBA" id="ARBA00022475"/>
    </source>
</evidence>
<keyword evidence="3" id="KW-1003">Cell membrane</keyword>
<feature type="transmembrane region" description="Helical" evidence="7">
    <location>
        <begin position="192"/>
        <end position="210"/>
    </location>
</feature>
<evidence type="ECO:0000256" key="7">
    <source>
        <dbReference type="SAM" id="Phobius"/>
    </source>
</evidence>
<evidence type="ECO:0000256" key="6">
    <source>
        <dbReference type="ARBA" id="ARBA00023136"/>
    </source>
</evidence>
<protein>
    <recommendedName>
        <fullName evidence="8">VTT domain-containing protein</fullName>
    </recommendedName>
</protein>
<evidence type="ECO:0000259" key="8">
    <source>
        <dbReference type="Pfam" id="PF09335"/>
    </source>
</evidence>
<gene>
    <name evidence="9" type="ORF">SL103_17615</name>
</gene>
<dbReference type="KEGG" id="slc:SL103_17615"/>
<keyword evidence="5 7" id="KW-1133">Transmembrane helix</keyword>
<evidence type="ECO:0000256" key="1">
    <source>
        <dbReference type="ARBA" id="ARBA00004651"/>
    </source>
</evidence>
<comment type="similarity">
    <text evidence="2">Belongs to the DedA family.</text>
</comment>
<comment type="subcellular location">
    <subcellularLocation>
        <location evidence="1">Cell membrane</location>
        <topology evidence="1">Multi-pass membrane protein</topology>
    </subcellularLocation>
</comment>
<evidence type="ECO:0000256" key="5">
    <source>
        <dbReference type="ARBA" id="ARBA00022989"/>
    </source>
</evidence>
<dbReference type="Proteomes" id="UP000094094">
    <property type="component" value="Chromosome"/>
</dbReference>
<dbReference type="Pfam" id="PF09335">
    <property type="entry name" value="VTT_dom"/>
    <property type="match status" value="1"/>
</dbReference>
<dbReference type="EMBL" id="CP017157">
    <property type="protein sequence ID" value="AOP47823.1"/>
    <property type="molecule type" value="Genomic_DNA"/>
</dbReference>
<dbReference type="PANTHER" id="PTHR42709:SF6">
    <property type="entry name" value="UNDECAPRENYL PHOSPHATE TRANSPORTER A"/>
    <property type="match status" value="1"/>
</dbReference>
<keyword evidence="6 7" id="KW-0472">Membrane</keyword>